<gene>
    <name evidence="1" type="ORF">V9T40_001030</name>
</gene>
<dbReference type="Proteomes" id="UP001367676">
    <property type="component" value="Unassembled WGS sequence"/>
</dbReference>
<organism evidence="1 2">
    <name type="scientific">Parthenolecanium corni</name>
    <dbReference type="NCBI Taxonomy" id="536013"/>
    <lineage>
        <taxon>Eukaryota</taxon>
        <taxon>Metazoa</taxon>
        <taxon>Ecdysozoa</taxon>
        <taxon>Arthropoda</taxon>
        <taxon>Hexapoda</taxon>
        <taxon>Insecta</taxon>
        <taxon>Pterygota</taxon>
        <taxon>Neoptera</taxon>
        <taxon>Paraneoptera</taxon>
        <taxon>Hemiptera</taxon>
        <taxon>Sternorrhyncha</taxon>
        <taxon>Coccoidea</taxon>
        <taxon>Coccidae</taxon>
        <taxon>Parthenolecanium</taxon>
    </lineage>
</organism>
<name>A0AAN9TC38_9HEMI</name>
<evidence type="ECO:0000313" key="2">
    <source>
        <dbReference type="Proteomes" id="UP001367676"/>
    </source>
</evidence>
<comment type="caution">
    <text evidence="1">The sequence shown here is derived from an EMBL/GenBank/DDBJ whole genome shotgun (WGS) entry which is preliminary data.</text>
</comment>
<evidence type="ECO:0000313" key="1">
    <source>
        <dbReference type="EMBL" id="KAK7580401.1"/>
    </source>
</evidence>
<dbReference type="AlphaFoldDB" id="A0AAN9TC38"/>
<reference evidence="1 2" key="1">
    <citation type="submission" date="2024-03" db="EMBL/GenBank/DDBJ databases">
        <title>Adaptation during the transition from Ophiocordyceps entomopathogen to insect associate is accompanied by gene loss and intensified selection.</title>
        <authorList>
            <person name="Ward C.M."/>
            <person name="Onetto C.A."/>
            <person name="Borneman A.R."/>
        </authorList>
    </citation>
    <scope>NUCLEOTIDE SEQUENCE [LARGE SCALE GENOMIC DNA]</scope>
    <source>
        <strain evidence="1">AWRI1</strain>
        <tissue evidence="1">Single Adult Female</tissue>
    </source>
</reference>
<proteinExistence type="predicted"/>
<dbReference type="EMBL" id="JBBCAQ010000034">
    <property type="protein sequence ID" value="KAK7580401.1"/>
    <property type="molecule type" value="Genomic_DNA"/>
</dbReference>
<accession>A0AAN9TC38</accession>
<sequence>MCTGNGPLCQLGRPEVRMHLSGQLEKANDGNLLIAESSRNVRLWPPPPPPPPPPPLLSLPAHEIENFPLRVVMYP</sequence>
<protein>
    <submittedName>
        <fullName evidence="1">Uncharacterized protein</fullName>
    </submittedName>
</protein>
<keyword evidence="2" id="KW-1185">Reference proteome</keyword>